<sequence length="304" mass="34495">MHNNKNISQSTDRYVQFERIYKKIKHICVGIFVVFSIIGIALILALVIYFHHLTKEASSISDNELKQKVLHLPGDELINHSNKHILEEYDHSLNTLIVGPKSVNPNVIKALTSSEDTLFYKHNGILPKALMRAMFQDIIDANETSGGSTITQQLIKNQVLTDKKTYSRKANEIILAMRLEKLLSKNEIIYTYLNIVPFGHDYNGANITGIASASYSLFGVAAKDLNIAQSAYLVGLLQSPYGYTPYDNQGNLKSNRILHYSIHRQRYVLKRMLVEGKISKKQYIKAKKYRIKSHLLTHPPQQGA</sequence>
<evidence type="ECO:0000313" key="13">
    <source>
        <dbReference type="EMBL" id="NMK98215.1"/>
    </source>
</evidence>
<dbReference type="InterPro" id="IPR023346">
    <property type="entry name" value="Lysozyme-like_dom_sf"/>
</dbReference>
<keyword evidence="7 10" id="KW-1133">Transmembrane helix</keyword>
<evidence type="ECO:0000313" key="15">
    <source>
        <dbReference type="Proteomes" id="UP000550736"/>
    </source>
</evidence>
<dbReference type="EMBL" id="JABBLX010000034">
    <property type="protein sequence ID" value="NMK98215.1"/>
    <property type="molecule type" value="Genomic_DNA"/>
</dbReference>
<evidence type="ECO:0000313" key="14">
    <source>
        <dbReference type="Proteomes" id="UP000538955"/>
    </source>
</evidence>
<organism evidence="13 15">
    <name type="scientific">Staphylococcus capitis</name>
    <dbReference type="NCBI Taxonomy" id="29388"/>
    <lineage>
        <taxon>Bacteria</taxon>
        <taxon>Bacillati</taxon>
        <taxon>Bacillota</taxon>
        <taxon>Bacilli</taxon>
        <taxon>Bacillales</taxon>
        <taxon>Staphylococcaceae</taxon>
        <taxon>Staphylococcus</taxon>
    </lineage>
</organism>
<dbReference type="AlphaFoldDB" id="A0A7X9WG26"/>
<proteinExistence type="predicted"/>
<dbReference type="GO" id="GO:0008360">
    <property type="term" value="P:regulation of cell shape"/>
    <property type="evidence" value="ECO:0007669"/>
    <property type="project" value="UniProtKB-KW"/>
</dbReference>
<protein>
    <submittedName>
        <fullName evidence="13">Penicillin-binding protein</fullName>
    </submittedName>
</protein>
<dbReference type="GO" id="GO:0009252">
    <property type="term" value="P:peptidoglycan biosynthetic process"/>
    <property type="evidence" value="ECO:0007669"/>
    <property type="project" value="UniProtKB-KW"/>
</dbReference>
<keyword evidence="1" id="KW-1003">Cell membrane</keyword>
<evidence type="ECO:0000313" key="12">
    <source>
        <dbReference type="EMBL" id="NMK55859.1"/>
    </source>
</evidence>
<evidence type="ECO:0000256" key="9">
    <source>
        <dbReference type="ARBA" id="ARBA00023316"/>
    </source>
</evidence>
<dbReference type="Proteomes" id="UP000550736">
    <property type="component" value="Unassembled WGS sequence"/>
</dbReference>
<evidence type="ECO:0000256" key="6">
    <source>
        <dbReference type="ARBA" id="ARBA00022984"/>
    </source>
</evidence>
<dbReference type="PANTHER" id="PTHR32282">
    <property type="entry name" value="BINDING PROTEIN TRANSPEPTIDASE, PUTATIVE-RELATED"/>
    <property type="match status" value="1"/>
</dbReference>
<evidence type="ECO:0000256" key="5">
    <source>
        <dbReference type="ARBA" id="ARBA00022960"/>
    </source>
</evidence>
<dbReference type="InterPro" id="IPR001264">
    <property type="entry name" value="Glyco_trans_51"/>
</dbReference>
<dbReference type="RefSeq" id="WP_023350099.1">
    <property type="nucleotide sequence ID" value="NZ_CBCPJN010000001.1"/>
</dbReference>
<dbReference type="EMBL" id="JABBMI010000134">
    <property type="protein sequence ID" value="NMK55859.1"/>
    <property type="molecule type" value="Genomic_DNA"/>
</dbReference>
<keyword evidence="5" id="KW-0133">Cell shape</keyword>
<evidence type="ECO:0000256" key="10">
    <source>
        <dbReference type="SAM" id="Phobius"/>
    </source>
</evidence>
<keyword evidence="4 10" id="KW-0812">Transmembrane</keyword>
<dbReference type="GO" id="GO:0030288">
    <property type="term" value="C:outer membrane-bounded periplasmic space"/>
    <property type="evidence" value="ECO:0007669"/>
    <property type="project" value="TreeGrafter"/>
</dbReference>
<dbReference type="GO" id="GO:0008955">
    <property type="term" value="F:peptidoglycan glycosyltransferase activity"/>
    <property type="evidence" value="ECO:0007669"/>
    <property type="project" value="TreeGrafter"/>
</dbReference>
<comment type="caution">
    <text evidence="13">The sequence shown here is derived from an EMBL/GenBank/DDBJ whole genome shotgun (WGS) entry which is preliminary data.</text>
</comment>
<name>A0A7X9WG26_STACP</name>
<keyword evidence="6" id="KW-0573">Peptidoglycan synthesis</keyword>
<evidence type="ECO:0000259" key="11">
    <source>
        <dbReference type="Pfam" id="PF00912"/>
    </source>
</evidence>
<feature type="domain" description="Glycosyl transferase family 51" evidence="11">
    <location>
        <begin position="84"/>
        <end position="272"/>
    </location>
</feature>
<dbReference type="Pfam" id="PF00912">
    <property type="entry name" value="Transgly"/>
    <property type="match status" value="1"/>
</dbReference>
<dbReference type="InterPro" id="IPR036950">
    <property type="entry name" value="PBP_transglycosylase"/>
</dbReference>
<reference evidence="14 15" key="1">
    <citation type="submission" date="2020-04" db="EMBL/GenBank/DDBJ databases">
        <title>The Epidemiology and Molecular Characteristics of Linezolid-Resistant Staphylococcus capitis in Huashan Hospital, Shanghai.</title>
        <authorList>
            <person name="Ding L."/>
            <person name="Li P."/>
            <person name="Yang Y."/>
            <person name="Lin D."/>
            <person name="Xu X."/>
        </authorList>
    </citation>
    <scope>NUCLEOTIDE SEQUENCE [LARGE SCALE GENOMIC DNA]</scope>
    <source>
        <strain evidence="13 15">12-86</strain>
        <strain evidence="12 14">17-84</strain>
    </source>
</reference>
<dbReference type="PANTHER" id="PTHR32282:SF32">
    <property type="entry name" value="PENICILLIN-BINDING PROTEIN 2A"/>
    <property type="match status" value="1"/>
</dbReference>
<dbReference type="Proteomes" id="UP000538955">
    <property type="component" value="Unassembled WGS sequence"/>
</dbReference>
<dbReference type="InterPro" id="IPR050396">
    <property type="entry name" value="Glycosyltr_51/Transpeptidase"/>
</dbReference>
<dbReference type="GO" id="GO:0071555">
    <property type="term" value="P:cell wall organization"/>
    <property type="evidence" value="ECO:0007669"/>
    <property type="project" value="UniProtKB-KW"/>
</dbReference>
<evidence type="ECO:0000256" key="4">
    <source>
        <dbReference type="ARBA" id="ARBA00022692"/>
    </source>
</evidence>
<keyword evidence="14" id="KW-1185">Reference proteome</keyword>
<dbReference type="Gene3D" id="1.10.3810.10">
    <property type="entry name" value="Biosynthetic peptidoglycan transglycosylase-like"/>
    <property type="match status" value="1"/>
</dbReference>
<keyword evidence="9" id="KW-0961">Cell wall biogenesis/degradation</keyword>
<accession>A0A7X9WG26</accession>
<keyword evidence="2" id="KW-0328">Glycosyltransferase</keyword>
<dbReference type="SUPFAM" id="SSF53955">
    <property type="entry name" value="Lysozyme-like"/>
    <property type="match status" value="1"/>
</dbReference>
<evidence type="ECO:0000256" key="8">
    <source>
        <dbReference type="ARBA" id="ARBA00023136"/>
    </source>
</evidence>
<evidence type="ECO:0000256" key="1">
    <source>
        <dbReference type="ARBA" id="ARBA00022475"/>
    </source>
</evidence>
<evidence type="ECO:0000256" key="3">
    <source>
        <dbReference type="ARBA" id="ARBA00022679"/>
    </source>
</evidence>
<evidence type="ECO:0000256" key="2">
    <source>
        <dbReference type="ARBA" id="ARBA00022676"/>
    </source>
</evidence>
<keyword evidence="8 10" id="KW-0472">Membrane</keyword>
<keyword evidence="3" id="KW-0808">Transferase</keyword>
<gene>
    <name evidence="13" type="ORF">HHM13_08945</name>
    <name evidence="12" type="ORF">HHM24_14180</name>
</gene>
<evidence type="ECO:0000256" key="7">
    <source>
        <dbReference type="ARBA" id="ARBA00022989"/>
    </source>
</evidence>
<feature type="transmembrane region" description="Helical" evidence="10">
    <location>
        <begin position="27"/>
        <end position="50"/>
    </location>
</feature>